<dbReference type="InterPro" id="IPR020846">
    <property type="entry name" value="MFS_dom"/>
</dbReference>
<keyword evidence="5" id="KW-1133">Transmembrane helix</keyword>
<evidence type="ECO:0000256" key="4">
    <source>
        <dbReference type="ARBA" id="ARBA00022692"/>
    </source>
</evidence>
<gene>
    <name evidence="8" type="ORF">SPI02_01730</name>
</gene>
<dbReference type="SUPFAM" id="SSF103473">
    <property type="entry name" value="MFS general substrate transporter"/>
    <property type="match status" value="1"/>
</dbReference>
<dbReference type="CDD" id="cd06173">
    <property type="entry name" value="MFS_MefA_like"/>
    <property type="match status" value="1"/>
</dbReference>
<comment type="subcellular location">
    <subcellularLocation>
        <location evidence="1">Cell membrane</location>
        <topology evidence="1">Multi-pass membrane protein</topology>
    </subcellularLocation>
</comment>
<keyword evidence="3" id="KW-1003">Cell membrane</keyword>
<keyword evidence="6" id="KW-0472">Membrane</keyword>
<dbReference type="PANTHER" id="PTHR43266:SF2">
    <property type="entry name" value="MAJOR FACILITATOR SUPERFAMILY (MFS) PROFILE DOMAIN-CONTAINING PROTEIN"/>
    <property type="match status" value="1"/>
</dbReference>
<sequence>MNIRSINLLLFEVISSIGSKIFSFACAFYILQHTETASIYSIYLALIVISSIISQPLFGIWTDKYNNKKIIIISQIINITALILFIPLFNTYFYYIIVLGIILNLTDGAISLIVNANIKNISQDDMERFVSLRQTYSSGISFLAPIIGGVLIAFISIQYLALLNVLTESISILFIFFLTMDRVMVTSEKSLTEDFKEGFSYLFKNKILLKFISIALIINFLINSIVVGIPVISIQTMKLSSQQFGIVESSFTVGMFAVSLLFSVFPIKNKLKAPTQAAIGIQFIGVLTLGLALLFNLTSTTGFIILFVIYFVIGVSLPLVNIPYSIYMQNYIEENYKGRVFSLTQSIVQTLTPLSLLVFGLLLNYSQSAVYLSVAILILLTLIYFSLSMKQSEIDN</sequence>
<evidence type="ECO:0000256" key="1">
    <source>
        <dbReference type="ARBA" id="ARBA00004651"/>
    </source>
</evidence>
<reference evidence="8 9" key="1">
    <citation type="submission" date="2019-07" db="EMBL/GenBank/DDBJ databases">
        <title>Whole genome shotgun sequence of Staphylococcus piscifermentans NBRC 109625.</title>
        <authorList>
            <person name="Hosoyama A."/>
            <person name="Uohara A."/>
            <person name="Ohji S."/>
            <person name="Ichikawa N."/>
        </authorList>
    </citation>
    <scope>NUCLEOTIDE SEQUENCE [LARGE SCALE GENOMIC DNA]</scope>
    <source>
        <strain evidence="8 9">NBRC 109625</strain>
    </source>
</reference>
<evidence type="ECO:0000313" key="8">
    <source>
        <dbReference type="EMBL" id="GEP83588.1"/>
    </source>
</evidence>
<evidence type="ECO:0000259" key="7">
    <source>
        <dbReference type="PROSITE" id="PS50850"/>
    </source>
</evidence>
<protein>
    <submittedName>
        <fullName evidence="8">MFS transporter</fullName>
    </submittedName>
</protein>
<dbReference type="Proteomes" id="UP000321736">
    <property type="component" value="Unassembled WGS sequence"/>
</dbReference>
<dbReference type="RefSeq" id="WP_157738563.1">
    <property type="nucleotide sequence ID" value="NZ_BKAR01000002.1"/>
</dbReference>
<proteinExistence type="predicted"/>
<dbReference type="InterPro" id="IPR036259">
    <property type="entry name" value="MFS_trans_sf"/>
</dbReference>
<dbReference type="AlphaFoldDB" id="A0A239TGJ7"/>
<evidence type="ECO:0000256" key="5">
    <source>
        <dbReference type="ARBA" id="ARBA00022989"/>
    </source>
</evidence>
<name>A0A239TGJ7_9STAP</name>
<keyword evidence="4" id="KW-0812">Transmembrane</keyword>
<dbReference type="PANTHER" id="PTHR43266">
    <property type="entry name" value="MACROLIDE-EFFLUX PROTEIN"/>
    <property type="match status" value="1"/>
</dbReference>
<evidence type="ECO:0000256" key="2">
    <source>
        <dbReference type="ARBA" id="ARBA00022448"/>
    </source>
</evidence>
<dbReference type="Gene3D" id="1.20.1250.20">
    <property type="entry name" value="MFS general substrate transporter like domains"/>
    <property type="match status" value="1"/>
</dbReference>
<evidence type="ECO:0000256" key="6">
    <source>
        <dbReference type="ARBA" id="ARBA00023136"/>
    </source>
</evidence>
<dbReference type="GO" id="GO:0022857">
    <property type="term" value="F:transmembrane transporter activity"/>
    <property type="evidence" value="ECO:0007669"/>
    <property type="project" value="InterPro"/>
</dbReference>
<keyword evidence="9" id="KW-1185">Reference proteome</keyword>
<dbReference type="PROSITE" id="PS50850">
    <property type="entry name" value="MFS"/>
    <property type="match status" value="1"/>
</dbReference>
<organism evidence="8 9">
    <name type="scientific">Staphylococcus piscifermentans</name>
    <dbReference type="NCBI Taxonomy" id="70258"/>
    <lineage>
        <taxon>Bacteria</taxon>
        <taxon>Bacillati</taxon>
        <taxon>Bacillota</taxon>
        <taxon>Bacilli</taxon>
        <taxon>Bacillales</taxon>
        <taxon>Staphylococcaceae</taxon>
        <taxon>Staphylococcus</taxon>
    </lineage>
</organism>
<accession>A0A239TGJ7</accession>
<dbReference type="InterPro" id="IPR011701">
    <property type="entry name" value="MFS"/>
</dbReference>
<keyword evidence="2" id="KW-0813">Transport</keyword>
<evidence type="ECO:0000256" key="3">
    <source>
        <dbReference type="ARBA" id="ARBA00022475"/>
    </source>
</evidence>
<dbReference type="GO" id="GO:0005886">
    <property type="term" value="C:plasma membrane"/>
    <property type="evidence" value="ECO:0007669"/>
    <property type="project" value="UniProtKB-SubCell"/>
</dbReference>
<evidence type="ECO:0000313" key="9">
    <source>
        <dbReference type="Proteomes" id="UP000321736"/>
    </source>
</evidence>
<dbReference type="Pfam" id="PF07690">
    <property type="entry name" value="MFS_1"/>
    <property type="match status" value="1"/>
</dbReference>
<dbReference type="EMBL" id="BKAR01000002">
    <property type="protein sequence ID" value="GEP83588.1"/>
    <property type="molecule type" value="Genomic_DNA"/>
</dbReference>
<feature type="domain" description="Major facilitator superfamily (MFS) profile" evidence="7">
    <location>
        <begin position="1"/>
        <end position="393"/>
    </location>
</feature>
<comment type="caution">
    <text evidence="8">The sequence shown here is derived from an EMBL/GenBank/DDBJ whole genome shotgun (WGS) entry which is preliminary data.</text>
</comment>